<dbReference type="AlphaFoldDB" id="A0A1G4BLE9"/>
<keyword evidence="2" id="KW-0732">Signal</keyword>
<sequence length="1223" mass="122762">MYLSTLIFLAGSAALVAAEGCHGDNLLRAMERHNGTRYCLMLLDSGNTTAALSSPDGVPTTYPAVSVSSACSCLLGLDSTSQAPCHSIGATATPTPAAEYSTRGSDESGAPDPAPSTIVSDTLGIPTTTHATFDGGYSYSLPGPTAPSQTASTCGWGETTTIVQVIETQVSTIYIYSSGIPNTSSAQSLSSISDGDSGGRPGPPTTTVTISGESSGTASGFVSTITLTGNSTVGLPTRPQTSIESTAAVPRLTTITSGNYTTVKTISDMVSDSSSTRIAETITSVINGVTTTITGAPLSSSSISSLTNTLPDGASSWGLSWISKSTGSSINQTIVATPTLPLTTAVTTITSDVGGVGSTWVVTLGSSTSGGLSPNSSTTSQLLEPSETTSEAFTVFTSIINGAASTWTVIGGSTLTGSPNSTMSTSSPGLSQTPEFSIITSVIGGVASTWTVIGGSTVGSSSNGSAVPTPSPTPSATETGAFSVITSVIGGVGSTWTVIGGSTLVGSPTPSATPSVITSIVDGVASTWTVIGGSTLSANPSETAPTPSPSGGATVVTSVVGGVGSTWIIIGGTTISKPTNATDSIATPTTTGGAVVITSIIGGIASSWTVIGGSTVSPSPIATSTSSDLPPGATVITSVIGGIASSWTVIGGSTIFGSSNATAGSPIATATPTVFTSVINGVASTWTVIGGSTIFGTLKQGSPSPTVSAVTLTGGATFVSTLNGTSPTAGTPSPVTGSPSAPTSTSATSTSGYNSAFTGISVVVAQNATSCYALPTPITLLHESLLNTTNRTPPYIDAFYLNETTHSVQYLRLIDNASDPILIDVSDPSKLGIIDKTGNVLSIDSEGLHFASAKCSPKIDVFIPGFFGQLNTLTNSTCGNTTEIPVNSTEPPRLPIFKGTLNERQQEAFDVTLHLKDQCGNPARADLPVSVALGHTQCVVLPGATGDFVANCAFPGSGSDSMECETSVQQTLDHLTQGSLVGSCPPLTSVWSLLFRQLGSVVNVDELLKPFIDAGLQLGSDTGRGILAVLDSFMHLYDFSAATFKNSTSGAGSGLGDIVEGYGVTTIKTEVCRSLISTETLNLTFMAGTSTTPTSLANITTLPSPGPEYARNVTDPTALACCPNASECIVHDGERFYPPEASIPGSDCLCGKTLEGGGIGFRTGRCVGYDQCNATSACAGGAVCLVDNCCGFNVCVNGTECSAPKVGGMRLSLFETETSGGLF</sequence>
<feature type="region of interest" description="Disordered" evidence="1">
    <location>
        <begin position="458"/>
        <end position="478"/>
    </location>
</feature>
<feature type="region of interest" description="Disordered" evidence="1">
    <location>
        <begin position="183"/>
        <end position="215"/>
    </location>
</feature>
<evidence type="ECO:0000313" key="3">
    <source>
        <dbReference type="EMBL" id="OHF02113.1"/>
    </source>
</evidence>
<evidence type="ECO:0000256" key="1">
    <source>
        <dbReference type="SAM" id="MobiDB-lite"/>
    </source>
</evidence>
<accession>A0A1G4BLE9</accession>
<feature type="chain" id="PRO_5009603049" evidence="2">
    <location>
        <begin position="19"/>
        <end position="1223"/>
    </location>
</feature>
<dbReference type="EMBL" id="MJBS01000015">
    <property type="protein sequence ID" value="OHF02113.1"/>
    <property type="molecule type" value="Genomic_DNA"/>
</dbReference>
<feature type="compositionally biased region" description="Low complexity" evidence="1">
    <location>
        <begin position="183"/>
        <end position="195"/>
    </location>
</feature>
<proteinExistence type="predicted"/>
<feature type="signal peptide" evidence="2">
    <location>
        <begin position="1"/>
        <end position="18"/>
    </location>
</feature>
<dbReference type="RefSeq" id="XP_022479255.1">
    <property type="nucleotide sequence ID" value="XM_022614342.1"/>
</dbReference>
<protein>
    <submittedName>
        <fullName evidence="3">Uncharacterized protein</fullName>
    </submittedName>
</protein>
<dbReference type="STRING" id="1209926.A0A1G4BLE9"/>
<dbReference type="OrthoDB" id="5394947at2759"/>
<dbReference type="Proteomes" id="UP000176998">
    <property type="component" value="Unassembled WGS sequence"/>
</dbReference>
<keyword evidence="4" id="KW-1185">Reference proteome</keyword>
<gene>
    <name evidence="3" type="ORF">CORC01_02692</name>
</gene>
<evidence type="ECO:0000313" key="4">
    <source>
        <dbReference type="Proteomes" id="UP000176998"/>
    </source>
</evidence>
<feature type="compositionally biased region" description="Low complexity" evidence="1">
    <location>
        <begin position="724"/>
        <end position="750"/>
    </location>
</feature>
<comment type="caution">
    <text evidence="3">The sequence shown here is derived from an EMBL/GenBank/DDBJ whole genome shotgun (WGS) entry which is preliminary data.</text>
</comment>
<feature type="region of interest" description="Disordered" evidence="1">
    <location>
        <begin position="723"/>
        <end position="750"/>
    </location>
</feature>
<dbReference type="GeneID" id="34555852"/>
<organism evidence="3 4">
    <name type="scientific">Colletotrichum orchidophilum</name>
    <dbReference type="NCBI Taxonomy" id="1209926"/>
    <lineage>
        <taxon>Eukaryota</taxon>
        <taxon>Fungi</taxon>
        <taxon>Dikarya</taxon>
        <taxon>Ascomycota</taxon>
        <taxon>Pezizomycotina</taxon>
        <taxon>Sordariomycetes</taxon>
        <taxon>Hypocreomycetidae</taxon>
        <taxon>Glomerellales</taxon>
        <taxon>Glomerellaceae</taxon>
        <taxon>Colletotrichum</taxon>
    </lineage>
</organism>
<name>A0A1G4BLE9_9PEZI</name>
<evidence type="ECO:0000256" key="2">
    <source>
        <dbReference type="SAM" id="SignalP"/>
    </source>
</evidence>
<feature type="region of interest" description="Disordered" evidence="1">
    <location>
        <begin position="94"/>
        <end position="116"/>
    </location>
</feature>
<reference evidence="3 4" key="1">
    <citation type="submission" date="2016-09" db="EMBL/GenBank/DDBJ databases">
        <authorList>
            <person name="Capua I."/>
            <person name="De Benedictis P."/>
            <person name="Joannis T."/>
            <person name="Lombin L.H."/>
            <person name="Cattoli G."/>
        </authorList>
    </citation>
    <scope>NUCLEOTIDE SEQUENCE [LARGE SCALE GENOMIC DNA]</scope>
    <source>
        <strain evidence="3 4">IMI 309357</strain>
    </source>
</reference>